<dbReference type="FunFam" id="3.40.640.10:FF:000027">
    <property type="entry name" value="Serine--pyruvate aminotransferase, mitochondrial"/>
    <property type="match status" value="1"/>
</dbReference>
<evidence type="ECO:0000256" key="7">
    <source>
        <dbReference type="RuleBase" id="RU004504"/>
    </source>
</evidence>
<dbReference type="SUPFAM" id="SSF53383">
    <property type="entry name" value="PLP-dependent transferases"/>
    <property type="match status" value="1"/>
</dbReference>
<keyword evidence="5" id="KW-0663">Pyridoxal phosphate</keyword>
<keyword evidence="3 9" id="KW-0032">Aminotransferase</keyword>
<evidence type="ECO:0000256" key="1">
    <source>
        <dbReference type="ARBA" id="ARBA00001933"/>
    </source>
</evidence>
<evidence type="ECO:0000313" key="10">
    <source>
        <dbReference type="Proteomes" id="UP000317158"/>
    </source>
</evidence>
<dbReference type="InterPro" id="IPR020578">
    <property type="entry name" value="Aminotrans_V_PyrdxlP_BS"/>
</dbReference>
<evidence type="ECO:0000313" key="9">
    <source>
        <dbReference type="EMBL" id="RZN64835.1"/>
    </source>
</evidence>
<reference evidence="9 10" key="1">
    <citation type="journal article" date="2019" name="Nat. Microbiol.">
        <title>Wide diversity of methane and short-chain alkane metabolisms in uncultured archaea.</title>
        <authorList>
            <person name="Borrel G."/>
            <person name="Adam P.S."/>
            <person name="McKay L.J."/>
            <person name="Chen L.X."/>
            <person name="Sierra-Garcia I.N."/>
            <person name="Sieber C.M."/>
            <person name="Letourneur Q."/>
            <person name="Ghozlane A."/>
            <person name="Andersen G.L."/>
            <person name="Li W.J."/>
            <person name="Hallam S.J."/>
            <person name="Muyzer G."/>
            <person name="de Oliveira V.M."/>
            <person name="Inskeep W.P."/>
            <person name="Banfield J.F."/>
            <person name="Gribaldo S."/>
        </authorList>
    </citation>
    <scope>NUCLEOTIDE SEQUENCE [LARGE SCALE GENOMIC DNA]</scope>
    <source>
        <strain evidence="9">NM1a</strain>
    </source>
</reference>
<dbReference type="PANTHER" id="PTHR21152">
    <property type="entry name" value="AMINOTRANSFERASE CLASS V"/>
    <property type="match status" value="1"/>
</dbReference>
<dbReference type="Gene3D" id="3.40.640.10">
    <property type="entry name" value="Type I PLP-dependent aspartate aminotransferase-like (Major domain)"/>
    <property type="match status" value="1"/>
</dbReference>
<keyword evidence="4 9" id="KW-0808">Transferase</keyword>
<dbReference type="GO" id="GO:0008453">
    <property type="term" value="F:alanine-glyoxylate transaminase activity"/>
    <property type="evidence" value="ECO:0007669"/>
    <property type="project" value="TreeGrafter"/>
</dbReference>
<dbReference type="Gene3D" id="3.90.1150.10">
    <property type="entry name" value="Aspartate Aminotransferase, domain 1"/>
    <property type="match status" value="1"/>
</dbReference>
<evidence type="ECO:0000256" key="5">
    <source>
        <dbReference type="ARBA" id="ARBA00022898"/>
    </source>
</evidence>
<protein>
    <submittedName>
        <fullName evidence="9">Alanine--glyoxylate aminotransferase family protein</fullName>
    </submittedName>
</protein>
<accession>A0A520KTE2</accession>
<dbReference type="Pfam" id="PF00266">
    <property type="entry name" value="Aminotran_5"/>
    <property type="match status" value="1"/>
</dbReference>
<evidence type="ECO:0000256" key="3">
    <source>
        <dbReference type="ARBA" id="ARBA00022576"/>
    </source>
</evidence>
<dbReference type="GO" id="GO:0004760">
    <property type="term" value="F:L-serine-pyruvate transaminase activity"/>
    <property type="evidence" value="ECO:0007669"/>
    <property type="project" value="TreeGrafter"/>
</dbReference>
<dbReference type="InterPro" id="IPR000192">
    <property type="entry name" value="Aminotrans_V_dom"/>
</dbReference>
<dbReference type="PROSITE" id="PS00595">
    <property type="entry name" value="AA_TRANSFER_CLASS_5"/>
    <property type="match status" value="1"/>
</dbReference>
<dbReference type="EMBL" id="RXIF01000004">
    <property type="protein sequence ID" value="RZN64835.1"/>
    <property type="molecule type" value="Genomic_DNA"/>
</dbReference>
<dbReference type="InterPro" id="IPR024169">
    <property type="entry name" value="SP_NH2Trfase/AEP_transaminase"/>
</dbReference>
<dbReference type="InterPro" id="IPR015424">
    <property type="entry name" value="PyrdxlP-dep_Trfase"/>
</dbReference>
<dbReference type="Proteomes" id="UP000317158">
    <property type="component" value="Unassembled WGS sequence"/>
</dbReference>
<comment type="cofactor">
    <cofactor evidence="1 7">
        <name>pyridoxal 5'-phosphate</name>
        <dbReference type="ChEBI" id="CHEBI:597326"/>
    </cofactor>
</comment>
<dbReference type="AlphaFoldDB" id="A0A520KTE2"/>
<sequence length="382" mass="42250">MEKETIMLPGPVAINPRVLEAMSRPIINHRGEKFGEILEYSTQGLKKVFKTKNDLFILSGSGTSAMESALGNLLNKDDKILAIVNGKFGERFSEIGSIYGNCISLNYEWGDSVNLENIKEVFEENEDIKVVTLVHNETSTGIINPAKEVSKIAKDNGAVFVMDGVSSIGGNYVNVDDWGVDIAILGSQKCLAAPPGLAMISVSDDAWDMIEKTKHRPYYTDLKAYRKSLNKKPPQTPYTPAVSLFFALEEAIKIFLEEGIENIILRYKKYSDAIREAIKSLGLELFPKLNEYSNYSNTVNAIRLPEGINETDLKKGMKDRGIVISGGQERLKNKIFRIGTMGYLSSQDIINAISALEFVLKSLKCDISIGSGVSRANDILFN</sequence>
<dbReference type="InterPro" id="IPR015422">
    <property type="entry name" value="PyrdxlP-dep_Trfase_small"/>
</dbReference>
<evidence type="ECO:0000256" key="6">
    <source>
        <dbReference type="RuleBase" id="RU004075"/>
    </source>
</evidence>
<gene>
    <name evidence="9" type="ORF">EF806_01945</name>
</gene>
<evidence type="ECO:0000259" key="8">
    <source>
        <dbReference type="Pfam" id="PF00266"/>
    </source>
</evidence>
<evidence type="ECO:0000256" key="2">
    <source>
        <dbReference type="ARBA" id="ARBA00009236"/>
    </source>
</evidence>
<proteinExistence type="inferred from homology"/>
<comment type="similarity">
    <text evidence="2 6">Belongs to the class-V pyridoxal-phosphate-dependent aminotransferase family.</text>
</comment>
<feature type="domain" description="Aminotransferase class V" evidence="8">
    <location>
        <begin position="27"/>
        <end position="329"/>
    </location>
</feature>
<dbReference type="PANTHER" id="PTHR21152:SF24">
    <property type="entry name" value="ALANINE--GLYOXYLATE AMINOTRANSFERASE 1"/>
    <property type="match status" value="1"/>
</dbReference>
<dbReference type="PIRSF" id="PIRSF000524">
    <property type="entry name" value="SPT"/>
    <property type="match status" value="1"/>
</dbReference>
<comment type="caution">
    <text evidence="9">The sequence shown here is derived from an EMBL/GenBank/DDBJ whole genome shotgun (WGS) entry which is preliminary data.</text>
</comment>
<evidence type="ECO:0000256" key="4">
    <source>
        <dbReference type="ARBA" id="ARBA00022679"/>
    </source>
</evidence>
<organism evidence="9 10">
    <name type="scientific">Methanoliparum thermophilum</name>
    <dbReference type="NCBI Taxonomy" id="2491083"/>
    <lineage>
        <taxon>Archaea</taxon>
        <taxon>Methanobacteriati</taxon>
        <taxon>Methanobacteriota</taxon>
        <taxon>Candidatus Methanoliparia</taxon>
        <taxon>Candidatus Methanoliparales</taxon>
        <taxon>Candidatus Methanoliparaceae</taxon>
        <taxon>Candidatus Methanoliparum</taxon>
    </lineage>
</organism>
<dbReference type="GO" id="GO:0019265">
    <property type="term" value="P:glycine biosynthetic process, by transamination of glyoxylate"/>
    <property type="evidence" value="ECO:0007669"/>
    <property type="project" value="TreeGrafter"/>
</dbReference>
<dbReference type="InterPro" id="IPR015421">
    <property type="entry name" value="PyrdxlP-dep_Trfase_major"/>
</dbReference>
<name>A0A520KTE2_METT2</name>